<reference evidence="9 10" key="1">
    <citation type="submission" date="2019-06" db="EMBL/GenBank/DDBJ databases">
        <title>Sequencing the genomes of 1000 actinobacteria strains.</title>
        <authorList>
            <person name="Klenk H.-P."/>
        </authorList>
    </citation>
    <scope>NUCLEOTIDE SEQUENCE [LARGE SCALE GENOMIC DNA]</scope>
    <source>
        <strain evidence="9 10">DSM 45015</strain>
    </source>
</reference>
<dbReference type="RefSeq" id="WP_141925520.1">
    <property type="nucleotide sequence ID" value="NZ_VFQC01000002.1"/>
</dbReference>
<evidence type="ECO:0000256" key="4">
    <source>
        <dbReference type="ARBA" id="ARBA00022692"/>
    </source>
</evidence>
<feature type="transmembrane region" description="Helical" evidence="7">
    <location>
        <begin position="25"/>
        <end position="50"/>
    </location>
</feature>
<accession>A0A543N9F9</accession>
<feature type="transmembrane region" description="Helical" evidence="7">
    <location>
        <begin position="280"/>
        <end position="304"/>
    </location>
</feature>
<dbReference type="Gene3D" id="1.20.1250.20">
    <property type="entry name" value="MFS general substrate transporter like domains"/>
    <property type="match status" value="1"/>
</dbReference>
<keyword evidence="2" id="KW-0813">Transport</keyword>
<evidence type="ECO:0000313" key="10">
    <source>
        <dbReference type="Proteomes" id="UP000317422"/>
    </source>
</evidence>
<feature type="transmembrane region" description="Helical" evidence="7">
    <location>
        <begin position="316"/>
        <end position="334"/>
    </location>
</feature>
<dbReference type="GO" id="GO:0005886">
    <property type="term" value="C:plasma membrane"/>
    <property type="evidence" value="ECO:0007669"/>
    <property type="project" value="UniProtKB-SubCell"/>
</dbReference>
<comment type="subcellular location">
    <subcellularLocation>
        <location evidence="1">Cell membrane</location>
        <topology evidence="1">Multi-pass membrane protein</topology>
    </subcellularLocation>
</comment>
<dbReference type="PANTHER" id="PTHR42718">
    <property type="entry name" value="MAJOR FACILITATOR SUPERFAMILY MULTIDRUG TRANSPORTER MFSC"/>
    <property type="match status" value="1"/>
</dbReference>
<evidence type="ECO:0000256" key="1">
    <source>
        <dbReference type="ARBA" id="ARBA00004651"/>
    </source>
</evidence>
<feature type="transmembrane region" description="Helical" evidence="7">
    <location>
        <begin position="464"/>
        <end position="483"/>
    </location>
</feature>
<keyword evidence="3" id="KW-1003">Cell membrane</keyword>
<keyword evidence="4 7" id="KW-0812">Transmembrane</keyword>
<evidence type="ECO:0000256" key="5">
    <source>
        <dbReference type="ARBA" id="ARBA00022989"/>
    </source>
</evidence>
<dbReference type="PANTHER" id="PTHR42718:SF47">
    <property type="entry name" value="METHYL VIOLOGEN RESISTANCE PROTEIN SMVA"/>
    <property type="match status" value="1"/>
</dbReference>
<dbReference type="CDD" id="cd17321">
    <property type="entry name" value="MFS_MMR_MDR_like"/>
    <property type="match status" value="1"/>
</dbReference>
<dbReference type="OrthoDB" id="3218509at2"/>
<feature type="transmembrane region" description="Helical" evidence="7">
    <location>
        <begin position="62"/>
        <end position="81"/>
    </location>
</feature>
<dbReference type="PROSITE" id="PS50850">
    <property type="entry name" value="MFS"/>
    <property type="match status" value="1"/>
</dbReference>
<dbReference type="Gene3D" id="1.20.1720.10">
    <property type="entry name" value="Multidrug resistance protein D"/>
    <property type="match status" value="1"/>
</dbReference>
<keyword evidence="10" id="KW-1185">Reference proteome</keyword>
<name>A0A543N9F9_9ACTN</name>
<evidence type="ECO:0000256" key="2">
    <source>
        <dbReference type="ARBA" id="ARBA00022448"/>
    </source>
</evidence>
<gene>
    <name evidence="9" type="ORF">FHX37_3817</name>
</gene>
<organism evidence="9 10">
    <name type="scientific">Haloactinospora alba</name>
    <dbReference type="NCBI Taxonomy" id="405555"/>
    <lineage>
        <taxon>Bacteria</taxon>
        <taxon>Bacillati</taxon>
        <taxon>Actinomycetota</taxon>
        <taxon>Actinomycetes</taxon>
        <taxon>Streptosporangiales</taxon>
        <taxon>Nocardiopsidaceae</taxon>
        <taxon>Haloactinospora</taxon>
    </lineage>
</organism>
<dbReference type="SUPFAM" id="SSF103473">
    <property type="entry name" value="MFS general substrate transporter"/>
    <property type="match status" value="1"/>
</dbReference>
<evidence type="ECO:0000259" key="8">
    <source>
        <dbReference type="PROSITE" id="PS50850"/>
    </source>
</evidence>
<feature type="transmembrane region" description="Helical" evidence="7">
    <location>
        <begin position="177"/>
        <end position="201"/>
    </location>
</feature>
<comment type="caution">
    <text evidence="9">The sequence shown here is derived from an EMBL/GenBank/DDBJ whole genome shotgun (WGS) entry which is preliminary data.</text>
</comment>
<keyword evidence="6 7" id="KW-0472">Membrane</keyword>
<dbReference type="InterPro" id="IPR036259">
    <property type="entry name" value="MFS_trans_sf"/>
</dbReference>
<feature type="transmembrane region" description="Helical" evidence="7">
    <location>
        <begin position="120"/>
        <end position="143"/>
    </location>
</feature>
<keyword evidence="5 7" id="KW-1133">Transmembrane helix</keyword>
<feature type="domain" description="Major facilitator superfamily (MFS) profile" evidence="8">
    <location>
        <begin position="27"/>
        <end position="488"/>
    </location>
</feature>
<dbReference type="Pfam" id="PF07690">
    <property type="entry name" value="MFS_1"/>
    <property type="match status" value="1"/>
</dbReference>
<sequence length="491" mass="48792">MSSSSSTPAGSATPTPPQRAGWRQWCGLAVLALPTLLLAVDMSVLFLALPHISADLRPSDTQALWITDVYGFTIAGSLVTAGTLGDRTGHRRLLLTGAAAFGLLSVLAACSTSAETLIAARALLGVAGATLMPCALALVSAMFREPGQRAAAVAAWSSTFMAGVALGPVLGGMLLEFFRWGSVFLLAVPAMALLLVLGPVLLPEHRDPAPGRLDPLSVVLSLTAVLPVVHGFKELASSGGGALPAAAIAGGLAAGVVFARRQRGLADPLLDLRLFGDRAFGAALLLLLAGSAVTGGMTLLVTQYLQLVVGLPPLRAGLWLLPSAGALIAGALLAPPLTRRLRPGTVIGGGLLVSAAGYLTLTQVGDATGLAGVVAGLTLAYAGSGPFDALGTDLVVGSAPREKAGAAASMSETVSEVGVALGVAVLGSVATAVHRNRVAGDASGIAAGTLGPAREALTSGLNTAAAVSAATVAVLAVVAAVVLRRPRSGSG</sequence>
<dbReference type="EMBL" id="VFQC01000002">
    <property type="protein sequence ID" value="TQN28472.1"/>
    <property type="molecule type" value="Genomic_DNA"/>
</dbReference>
<dbReference type="InterPro" id="IPR011701">
    <property type="entry name" value="MFS"/>
</dbReference>
<evidence type="ECO:0000256" key="6">
    <source>
        <dbReference type="ARBA" id="ARBA00023136"/>
    </source>
</evidence>
<feature type="transmembrane region" description="Helical" evidence="7">
    <location>
        <begin position="238"/>
        <end position="259"/>
    </location>
</feature>
<proteinExistence type="predicted"/>
<dbReference type="AlphaFoldDB" id="A0A543N9F9"/>
<evidence type="ECO:0000313" key="9">
    <source>
        <dbReference type="EMBL" id="TQN28472.1"/>
    </source>
</evidence>
<dbReference type="GO" id="GO:0022857">
    <property type="term" value="F:transmembrane transporter activity"/>
    <property type="evidence" value="ECO:0007669"/>
    <property type="project" value="InterPro"/>
</dbReference>
<dbReference type="InterPro" id="IPR020846">
    <property type="entry name" value="MFS_dom"/>
</dbReference>
<feature type="transmembrane region" description="Helical" evidence="7">
    <location>
        <begin position="150"/>
        <end position="171"/>
    </location>
</feature>
<feature type="transmembrane region" description="Helical" evidence="7">
    <location>
        <begin position="213"/>
        <end position="232"/>
    </location>
</feature>
<dbReference type="Proteomes" id="UP000317422">
    <property type="component" value="Unassembled WGS sequence"/>
</dbReference>
<evidence type="ECO:0000256" key="3">
    <source>
        <dbReference type="ARBA" id="ARBA00022475"/>
    </source>
</evidence>
<evidence type="ECO:0000256" key="7">
    <source>
        <dbReference type="SAM" id="Phobius"/>
    </source>
</evidence>
<feature type="transmembrane region" description="Helical" evidence="7">
    <location>
        <begin position="341"/>
        <end position="361"/>
    </location>
</feature>
<protein>
    <submittedName>
        <fullName evidence="9">DHA2 family multidrug resistance protein-like MFS transporter</fullName>
    </submittedName>
</protein>
<feature type="transmembrane region" description="Helical" evidence="7">
    <location>
        <begin position="93"/>
        <end position="114"/>
    </location>
</feature>